<dbReference type="PANTHER" id="PTHR33202">
    <property type="entry name" value="ZINC UPTAKE REGULATION PROTEIN"/>
    <property type="match status" value="1"/>
</dbReference>
<evidence type="ECO:0000313" key="3">
    <source>
        <dbReference type="EMBL" id="RWR05944.1"/>
    </source>
</evidence>
<dbReference type="GO" id="GO:1900376">
    <property type="term" value="P:regulation of secondary metabolite biosynthetic process"/>
    <property type="evidence" value="ECO:0007669"/>
    <property type="project" value="TreeGrafter"/>
</dbReference>
<feature type="region of interest" description="Disordered" evidence="2">
    <location>
        <begin position="1"/>
        <end position="26"/>
    </location>
</feature>
<dbReference type="InterPro" id="IPR036390">
    <property type="entry name" value="WH_DNA-bd_sf"/>
</dbReference>
<reference evidence="5 6" key="2">
    <citation type="submission" date="2019-01" db="EMBL/GenBank/DDBJ databases">
        <authorList>
            <person name="Li Y."/>
        </authorList>
    </citation>
    <scope>NUCLEOTIDE SEQUENCE [LARGE SCALE GENOMIC DNA]</scope>
    <source>
        <strain evidence="4 5">07D10-4-3</strain>
        <strain evidence="3 6">2D-5</strain>
    </source>
</reference>
<keyword evidence="1" id="KW-0479">Metal-binding</keyword>
<dbReference type="GO" id="GO:0008270">
    <property type="term" value="F:zinc ion binding"/>
    <property type="evidence" value="ECO:0007669"/>
    <property type="project" value="TreeGrafter"/>
</dbReference>
<comment type="cofactor">
    <cofactor evidence="1">
        <name>Mn(2+)</name>
        <dbReference type="ChEBI" id="CHEBI:29035"/>
    </cofactor>
    <cofactor evidence="1">
        <name>Fe(2+)</name>
        <dbReference type="ChEBI" id="CHEBI:29033"/>
    </cofactor>
    <text evidence="1">Binds 1 Mn(2+) or Fe(2+) ion per subunit.</text>
</comment>
<dbReference type="InterPro" id="IPR002481">
    <property type="entry name" value="FUR"/>
</dbReference>
<dbReference type="SUPFAM" id="SSF46785">
    <property type="entry name" value="Winged helix' DNA-binding domain"/>
    <property type="match status" value="1"/>
</dbReference>
<evidence type="ECO:0000256" key="2">
    <source>
        <dbReference type="SAM" id="MobiDB-lite"/>
    </source>
</evidence>
<organism evidence="3 6">
    <name type="scientific">Paenirhodobacter populi</name>
    <dbReference type="NCBI Taxonomy" id="2306993"/>
    <lineage>
        <taxon>Bacteria</taxon>
        <taxon>Pseudomonadati</taxon>
        <taxon>Pseudomonadota</taxon>
        <taxon>Alphaproteobacteria</taxon>
        <taxon>Rhodobacterales</taxon>
        <taxon>Rhodobacter group</taxon>
        <taxon>Paenirhodobacter</taxon>
    </lineage>
</organism>
<dbReference type="PANTHER" id="PTHR33202:SF7">
    <property type="entry name" value="FERRIC UPTAKE REGULATION PROTEIN"/>
    <property type="match status" value="1"/>
</dbReference>
<sequence>MSCAASGVKTRPSIPHDDTPSDKPTPMFQEATIERNAPKTKGVHLLEAAGLRVTRSRRAIADILFGKSYHHFTADEIFAAAMETGQRLSLATVYNTLSDFAAHGLIRRLATVGGAAQFDIGTGDHHHFHIEADNRMIDIPPDEIGFARLPVPPQGYRIANIDVVIRLEPAPPQHQGETG</sequence>
<dbReference type="InterPro" id="IPR036388">
    <property type="entry name" value="WH-like_DNA-bd_sf"/>
</dbReference>
<dbReference type="AlphaFoldDB" id="A0A443IL97"/>
<dbReference type="CDD" id="cd07153">
    <property type="entry name" value="Fur_like"/>
    <property type="match status" value="1"/>
</dbReference>
<keyword evidence="1" id="KW-0408">Iron</keyword>
<evidence type="ECO:0000256" key="1">
    <source>
        <dbReference type="PIRSR" id="PIRSR602481-2"/>
    </source>
</evidence>
<protein>
    <submittedName>
        <fullName evidence="3">Transcriptional repressor</fullName>
    </submittedName>
</protein>
<accession>A0A443K456</accession>
<dbReference type="GO" id="GO:0003700">
    <property type="term" value="F:DNA-binding transcription factor activity"/>
    <property type="evidence" value="ECO:0007669"/>
    <property type="project" value="InterPro"/>
</dbReference>
<proteinExistence type="predicted"/>
<dbReference type="Gene3D" id="1.10.10.10">
    <property type="entry name" value="Winged helix-like DNA-binding domain superfamily/Winged helix DNA-binding domain"/>
    <property type="match status" value="1"/>
</dbReference>
<reference evidence="5 6" key="1">
    <citation type="submission" date="2019-01" db="EMBL/GenBank/DDBJ databases">
        <title>Sinorhodobacter populi sp. nov. isolated from the symptomatic bark tissue of Populus euramericana canker.</title>
        <authorList>
            <person name="Xu G."/>
        </authorList>
    </citation>
    <scope>NUCLEOTIDE SEQUENCE [LARGE SCALE GENOMIC DNA]</scope>
    <source>
        <strain evidence="4 5">07D10-4-3</strain>
        <strain evidence="3 6">2D-5</strain>
    </source>
</reference>
<dbReference type="GO" id="GO:0045892">
    <property type="term" value="P:negative regulation of DNA-templated transcription"/>
    <property type="evidence" value="ECO:0007669"/>
    <property type="project" value="TreeGrafter"/>
</dbReference>
<comment type="caution">
    <text evidence="3">The sequence shown here is derived from an EMBL/GenBank/DDBJ whole genome shotgun (WGS) entry which is preliminary data.</text>
</comment>
<dbReference type="EMBL" id="SAUW01000032">
    <property type="protein sequence ID" value="RWR05944.1"/>
    <property type="molecule type" value="Genomic_DNA"/>
</dbReference>
<evidence type="ECO:0000313" key="4">
    <source>
        <dbReference type="EMBL" id="RWR27544.1"/>
    </source>
</evidence>
<name>A0A443IL97_9RHOB</name>
<dbReference type="Proteomes" id="UP000285710">
    <property type="component" value="Unassembled WGS sequence"/>
</dbReference>
<dbReference type="EMBL" id="SAUY01000031">
    <property type="protein sequence ID" value="RWR27544.1"/>
    <property type="molecule type" value="Genomic_DNA"/>
</dbReference>
<feature type="binding site" evidence="1">
    <location>
        <position position="125"/>
    </location>
    <ligand>
        <name>Fe cation</name>
        <dbReference type="ChEBI" id="CHEBI:24875"/>
    </ligand>
</feature>
<dbReference type="Pfam" id="PF01475">
    <property type="entry name" value="FUR"/>
    <property type="match status" value="1"/>
</dbReference>
<dbReference type="Proteomes" id="UP000284451">
    <property type="component" value="Unassembled WGS sequence"/>
</dbReference>
<evidence type="ECO:0000313" key="5">
    <source>
        <dbReference type="Proteomes" id="UP000284451"/>
    </source>
</evidence>
<accession>A0A443IL97</accession>
<keyword evidence="6" id="KW-1185">Reference proteome</keyword>
<gene>
    <name evidence="4" type="ORF">D2T29_18475</name>
    <name evidence="3" type="ORF">D2T33_19135</name>
</gene>
<evidence type="ECO:0000313" key="6">
    <source>
        <dbReference type="Proteomes" id="UP000285710"/>
    </source>
</evidence>
<dbReference type="GO" id="GO:0000976">
    <property type="term" value="F:transcription cis-regulatory region binding"/>
    <property type="evidence" value="ECO:0007669"/>
    <property type="project" value="TreeGrafter"/>
</dbReference>